<dbReference type="PANTHER" id="PTHR43031">
    <property type="entry name" value="FAD-DEPENDENT OXIDOREDUCTASE"/>
    <property type="match status" value="1"/>
</dbReference>
<name>A0A7L5A1D2_9BACT</name>
<evidence type="ECO:0000313" key="1">
    <source>
        <dbReference type="EMBL" id="KAA9338558.1"/>
    </source>
</evidence>
<dbReference type="Pfam" id="PF00581">
    <property type="entry name" value="Rhodanese"/>
    <property type="match status" value="1"/>
</dbReference>
<organism evidence="1 2">
    <name type="scientific">Hymenobacter busanensis</name>
    <dbReference type="NCBI Taxonomy" id="2607656"/>
    <lineage>
        <taxon>Bacteria</taxon>
        <taxon>Pseudomonadati</taxon>
        <taxon>Bacteroidota</taxon>
        <taxon>Cytophagia</taxon>
        <taxon>Cytophagales</taxon>
        <taxon>Hymenobacteraceae</taxon>
        <taxon>Hymenobacter</taxon>
    </lineage>
</organism>
<dbReference type="InterPro" id="IPR036873">
    <property type="entry name" value="Rhodanese-like_dom_sf"/>
</dbReference>
<gene>
    <name evidence="1" type="ORF">F0P96_06930</name>
</gene>
<evidence type="ECO:0000313" key="2">
    <source>
        <dbReference type="Proteomes" id="UP000326380"/>
    </source>
</evidence>
<sequence length="108" mass="12331">MPLPELTPEQLRDRLAAGETLQLIDVRQPEEYAYCRIEGSALIPLGDLPRRAEEIDDDRPVVLICHHGVRSMQALAYLQHRHERTNLLNLRGGIHAWSQRVDPSVAVY</sequence>
<dbReference type="Gene3D" id="3.40.250.10">
    <property type="entry name" value="Rhodanese-like domain"/>
    <property type="match status" value="1"/>
</dbReference>
<accession>A0A7L5A1D2</accession>
<keyword evidence="2" id="KW-1185">Reference proteome</keyword>
<dbReference type="InterPro" id="IPR001763">
    <property type="entry name" value="Rhodanese-like_dom"/>
</dbReference>
<dbReference type="PROSITE" id="PS50206">
    <property type="entry name" value="RHODANESE_3"/>
    <property type="match status" value="1"/>
</dbReference>
<dbReference type="Proteomes" id="UP000326380">
    <property type="component" value="Unassembled WGS sequence"/>
</dbReference>
<dbReference type="RefSeq" id="WP_151078107.1">
    <property type="nucleotide sequence ID" value="NZ_CP047647.1"/>
</dbReference>
<dbReference type="EMBL" id="VTWU01000002">
    <property type="protein sequence ID" value="KAA9338558.1"/>
    <property type="molecule type" value="Genomic_DNA"/>
</dbReference>
<dbReference type="SUPFAM" id="SSF52821">
    <property type="entry name" value="Rhodanese/Cell cycle control phosphatase"/>
    <property type="match status" value="1"/>
</dbReference>
<proteinExistence type="predicted"/>
<protein>
    <submittedName>
        <fullName evidence="1">Rhodanese</fullName>
    </submittedName>
</protein>
<reference evidence="1 2" key="1">
    <citation type="submission" date="2019-09" db="EMBL/GenBank/DDBJ databases">
        <title>Genome sequence of Hymenobacter sp. M3.</title>
        <authorList>
            <person name="Srinivasan S."/>
        </authorList>
    </citation>
    <scope>NUCLEOTIDE SEQUENCE [LARGE SCALE GENOMIC DNA]</scope>
    <source>
        <strain evidence="1 2">M3</strain>
    </source>
</reference>
<dbReference type="InterPro" id="IPR050229">
    <property type="entry name" value="GlpE_sulfurtransferase"/>
</dbReference>
<dbReference type="SMART" id="SM00450">
    <property type="entry name" value="RHOD"/>
    <property type="match status" value="1"/>
</dbReference>
<dbReference type="AlphaFoldDB" id="A0A7L5A1D2"/>
<comment type="caution">
    <text evidence="1">The sequence shown here is derived from an EMBL/GenBank/DDBJ whole genome shotgun (WGS) entry which is preliminary data.</text>
</comment>
<dbReference type="PANTHER" id="PTHR43031:SF17">
    <property type="entry name" value="SULFURTRANSFERASE YTWF-RELATED"/>
    <property type="match status" value="1"/>
</dbReference>